<sequence length="262" mass="30033">MPYLSTLHINKERKHPYPFDIPAIKYAKNLDVSNRVTFLVGENGSGKSTLLEAIACRLQLPHMDGSSYAKNSFDAAKTLLPFLELTWQIERSVGFFFRAEDFGDYLNSIHRVGTTIENQMGDLGDDVPKYIIDQMKESANYQLKQMRTNYGQELNAFSHGEAYLHIMNEMINTRGIYLLDEPEAALSPAKQLTLIAFIKNHLKTHNSQFIIATHSPMLLAFPKATIFEITENNMEKKELEETEHFNITKSFLNNPEAYLRHL</sequence>
<protein>
    <submittedName>
        <fullName evidence="9">AAA family ATPase</fullName>
    </submittedName>
</protein>
<dbReference type="Pfam" id="PF02463">
    <property type="entry name" value="SMC_N"/>
    <property type="match status" value="1"/>
</dbReference>
<evidence type="ECO:0000256" key="3">
    <source>
        <dbReference type="ARBA" id="ARBA00022475"/>
    </source>
</evidence>
<keyword evidence="6" id="KW-0406">Ion transport</keyword>
<dbReference type="InterPro" id="IPR051535">
    <property type="entry name" value="Siderophore_ABC-ATPase"/>
</dbReference>
<dbReference type="InterPro" id="IPR003395">
    <property type="entry name" value="RecF/RecN/SMC_N"/>
</dbReference>
<evidence type="ECO:0000259" key="8">
    <source>
        <dbReference type="SMART" id="SM00382"/>
    </source>
</evidence>
<evidence type="ECO:0000256" key="7">
    <source>
        <dbReference type="ARBA" id="ARBA00023136"/>
    </source>
</evidence>
<evidence type="ECO:0000313" key="10">
    <source>
        <dbReference type="Proteomes" id="UP000663920"/>
    </source>
</evidence>
<evidence type="ECO:0000313" key="9">
    <source>
        <dbReference type="EMBL" id="QTE21546.1"/>
    </source>
</evidence>
<keyword evidence="4" id="KW-0410">Iron transport</keyword>
<organism evidence="9 10">
    <name type="scientific">Polaribacter cellanae</name>
    <dbReference type="NCBI Taxonomy" id="2818493"/>
    <lineage>
        <taxon>Bacteria</taxon>
        <taxon>Pseudomonadati</taxon>
        <taxon>Bacteroidota</taxon>
        <taxon>Flavobacteriia</taxon>
        <taxon>Flavobacteriales</taxon>
        <taxon>Flavobacteriaceae</taxon>
    </lineage>
</organism>
<dbReference type="SMART" id="SM00382">
    <property type="entry name" value="AAA"/>
    <property type="match status" value="1"/>
</dbReference>
<dbReference type="InterPro" id="IPR027417">
    <property type="entry name" value="P-loop_NTPase"/>
</dbReference>
<dbReference type="EMBL" id="CP071869">
    <property type="protein sequence ID" value="QTE21546.1"/>
    <property type="molecule type" value="Genomic_DNA"/>
</dbReference>
<comment type="subcellular location">
    <subcellularLocation>
        <location evidence="1">Cell membrane</location>
        <topology evidence="1">Peripheral membrane protein</topology>
    </subcellularLocation>
</comment>
<keyword evidence="3" id="KW-1003">Cell membrane</keyword>
<dbReference type="GO" id="GO:0006826">
    <property type="term" value="P:iron ion transport"/>
    <property type="evidence" value="ECO:0007669"/>
    <property type="project" value="UniProtKB-KW"/>
</dbReference>
<dbReference type="KEGG" id="pcea:J3359_12020"/>
<dbReference type="Proteomes" id="UP000663920">
    <property type="component" value="Chromosome"/>
</dbReference>
<dbReference type="Gene3D" id="3.40.50.300">
    <property type="entry name" value="P-loop containing nucleotide triphosphate hydrolases"/>
    <property type="match status" value="2"/>
</dbReference>
<keyword evidence="2" id="KW-0813">Transport</keyword>
<proteinExistence type="predicted"/>
<dbReference type="PANTHER" id="PTHR42771">
    <property type="entry name" value="IRON(3+)-HYDROXAMATE IMPORT ATP-BINDING PROTEIN FHUC"/>
    <property type="match status" value="1"/>
</dbReference>
<dbReference type="CDD" id="cd00267">
    <property type="entry name" value="ABC_ATPase"/>
    <property type="match status" value="1"/>
</dbReference>
<keyword evidence="10" id="KW-1185">Reference proteome</keyword>
<evidence type="ECO:0000256" key="5">
    <source>
        <dbReference type="ARBA" id="ARBA00023004"/>
    </source>
</evidence>
<dbReference type="SUPFAM" id="SSF52540">
    <property type="entry name" value="P-loop containing nucleoside triphosphate hydrolases"/>
    <property type="match status" value="1"/>
</dbReference>
<evidence type="ECO:0000256" key="2">
    <source>
        <dbReference type="ARBA" id="ARBA00022448"/>
    </source>
</evidence>
<name>A0A975CKG0_9FLAO</name>
<evidence type="ECO:0000256" key="4">
    <source>
        <dbReference type="ARBA" id="ARBA00022496"/>
    </source>
</evidence>
<dbReference type="InterPro" id="IPR003593">
    <property type="entry name" value="AAA+_ATPase"/>
</dbReference>
<reference evidence="9 10" key="1">
    <citation type="submission" date="2021-03" db="EMBL/GenBank/DDBJ databases">
        <title>Complete genome of Polaribacter_sp.SM13.</title>
        <authorList>
            <person name="Jeong S.W."/>
            <person name="Bae J.W."/>
        </authorList>
    </citation>
    <scope>NUCLEOTIDE SEQUENCE [LARGE SCALE GENOMIC DNA]</scope>
    <source>
        <strain evidence="9 10">SM13</strain>
    </source>
</reference>
<accession>A0A975CKG0</accession>
<dbReference type="PANTHER" id="PTHR42771:SF2">
    <property type="entry name" value="IRON(3+)-HYDROXAMATE IMPORT ATP-BINDING PROTEIN FHUC"/>
    <property type="match status" value="1"/>
</dbReference>
<gene>
    <name evidence="9" type="ORF">J3359_12020</name>
</gene>
<feature type="domain" description="AAA+ ATPase" evidence="8">
    <location>
        <begin position="33"/>
        <end position="233"/>
    </location>
</feature>
<evidence type="ECO:0000256" key="6">
    <source>
        <dbReference type="ARBA" id="ARBA00023065"/>
    </source>
</evidence>
<dbReference type="AlphaFoldDB" id="A0A975CKG0"/>
<keyword evidence="5" id="KW-0408">Iron</keyword>
<dbReference type="GO" id="GO:0005886">
    <property type="term" value="C:plasma membrane"/>
    <property type="evidence" value="ECO:0007669"/>
    <property type="project" value="UniProtKB-SubCell"/>
</dbReference>
<dbReference type="RefSeq" id="WP_208077102.1">
    <property type="nucleotide sequence ID" value="NZ_CP071869.1"/>
</dbReference>
<keyword evidence="7" id="KW-0472">Membrane</keyword>
<evidence type="ECO:0000256" key="1">
    <source>
        <dbReference type="ARBA" id="ARBA00004202"/>
    </source>
</evidence>